<keyword evidence="3 8" id="KW-0699">rRNA-binding</keyword>
<keyword evidence="8" id="KW-0479">Metal-binding</keyword>
<accession>A0A1X4XVN5</accession>
<dbReference type="GO" id="GO:0006412">
    <property type="term" value="P:translation"/>
    <property type="evidence" value="ECO:0007669"/>
    <property type="project" value="UniProtKB-UniRule"/>
</dbReference>
<evidence type="ECO:0000256" key="1">
    <source>
        <dbReference type="ARBA" id="ARBA00009296"/>
    </source>
</evidence>
<dbReference type="PANTHER" id="PTHR33280:SF1">
    <property type="entry name" value="LARGE RIBOSOMAL SUBUNIT PROTEIN BL31C"/>
    <property type="match status" value="1"/>
</dbReference>
<dbReference type="InterPro" id="IPR027491">
    <property type="entry name" value="Ribosomal_bL31_A"/>
</dbReference>
<feature type="binding site" evidence="8">
    <location>
        <position position="36"/>
    </location>
    <ligand>
        <name>Zn(2+)</name>
        <dbReference type="ChEBI" id="CHEBI:29105"/>
    </ligand>
</feature>
<dbReference type="GO" id="GO:1990904">
    <property type="term" value="C:ribonucleoprotein complex"/>
    <property type="evidence" value="ECO:0007669"/>
    <property type="project" value="UniProtKB-KW"/>
</dbReference>
<evidence type="ECO:0000313" key="10">
    <source>
        <dbReference type="Proteomes" id="UP000194141"/>
    </source>
</evidence>
<dbReference type="HAMAP" id="MF_00501">
    <property type="entry name" value="Ribosomal_bL31_1"/>
    <property type="match status" value="1"/>
</dbReference>
<name>A0A1X4XVN5_9BACT</name>
<keyword evidence="10" id="KW-1185">Reference proteome</keyword>
<comment type="function">
    <text evidence="8">Binds the 23S rRNA.</text>
</comment>
<feature type="binding site" evidence="8">
    <location>
        <position position="39"/>
    </location>
    <ligand>
        <name>Zn(2+)</name>
        <dbReference type="ChEBI" id="CHEBI:29105"/>
    </ligand>
</feature>
<evidence type="ECO:0000256" key="7">
    <source>
        <dbReference type="ARBA" id="ARBA00035687"/>
    </source>
</evidence>
<evidence type="ECO:0000313" key="9">
    <source>
        <dbReference type="EMBL" id="OSS41606.1"/>
    </source>
</evidence>
<dbReference type="Pfam" id="PF01197">
    <property type="entry name" value="Ribosomal_L31"/>
    <property type="match status" value="1"/>
</dbReference>
<evidence type="ECO:0000256" key="4">
    <source>
        <dbReference type="ARBA" id="ARBA00022884"/>
    </source>
</evidence>
<dbReference type="STRING" id="1562698.DESAMIL20_1159"/>
<feature type="binding site" evidence="8">
    <location>
        <position position="18"/>
    </location>
    <ligand>
        <name>Zn(2+)</name>
        <dbReference type="ChEBI" id="CHEBI:29105"/>
    </ligand>
</feature>
<keyword evidence="4 8" id="KW-0694">RNA-binding</keyword>
<comment type="subunit">
    <text evidence="2 8">Part of the 50S ribosomal subunit.</text>
</comment>
<keyword evidence="5 8" id="KW-0689">Ribosomal protein</keyword>
<dbReference type="InterPro" id="IPR002150">
    <property type="entry name" value="Ribosomal_bL31"/>
</dbReference>
<dbReference type="InterPro" id="IPR034704">
    <property type="entry name" value="Ribosomal_bL28/bL31-like_sf"/>
</dbReference>
<dbReference type="GO" id="GO:0003735">
    <property type="term" value="F:structural constituent of ribosome"/>
    <property type="evidence" value="ECO:0007669"/>
    <property type="project" value="InterPro"/>
</dbReference>
<dbReference type="GO" id="GO:0019843">
    <property type="term" value="F:rRNA binding"/>
    <property type="evidence" value="ECO:0007669"/>
    <property type="project" value="UniProtKB-KW"/>
</dbReference>
<dbReference type="NCBIfam" id="TIGR00105">
    <property type="entry name" value="L31"/>
    <property type="match status" value="1"/>
</dbReference>
<dbReference type="GO" id="GO:0005840">
    <property type="term" value="C:ribosome"/>
    <property type="evidence" value="ECO:0007669"/>
    <property type="project" value="UniProtKB-KW"/>
</dbReference>
<comment type="similarity">
    <text evidence="1 8">Belongs to the bacterial ribosomal protein bL31 family. Type A subfamily.</text>
</comment>
<dbReference type="Proteomes" id="UP000194141">
    <property type="component" value="Unassembled WGS sequence"/>
</dbReference>
<gene>
    <name evidence="8" type="primary">rpmE</name>
    <name evidence="9" type="ORF">DESAMIL20_1159</name>
</gene>
<dbReference type="InterPro" id="IPR042105">
    <property type="entry name" value="Ribosomal_bL31_sf"/>
</dbReference>
<keyword evidence="6 8" id="KW-0687">Ribonucleoprotein</keyword>
<reference evidence="9 10" key="1">
    <citation type="journal article" date="2017" name="Front. Microbiol.">
        <title>Genome Sequence of Desulfurella amilsii Strain TR1 and Comparative Genomics of Desulfurellaceae Family.</title>
        <authorList>
            <person name="Florentino A.P."/>
            <person name="Stams A.J."/>
            <person name="Sanchez-Andrea I."/>
        </authorList>
    </citation>
    <scope>NUCLEOTIDE SEQUENCE [LARGE SCALE GENOMIC DNA]</scope>
    <source>
        <strain evidence="9 10">TR1</strain>
    </source>
</reference>
<dbReference type="GO" id="GO:0046872">
    <property type="term" value="F:metal ion binding"/>
    <property type="evidence" value="ECO:0007669"/>
    <property type="project" value="UniProtKB-KW"/>
</dbReference>
<evidence type="ECO:0000256" key="2">
    <source>
        <dbReference type="ARBA" id="ARBA00011838"/>
    </source>
</evidence>
<evidence type="ECO:0000256" key="3">
    <source>
        <dbReference type="ARBA" id="ARBA00022730"/>
    </source>
</evidence>
<protein>
    <recommendedName>
        <fullName evidence="7 8">Large ribosomal subunit protein bL31</fullName>
    </recommendedName>
</protein>
<dbReference type="NCBIfam" id="NF000612">
    <property type="entry name" value="PRK00019.1"/>
    <property type="match status" value="1"/>
</dbReference>
<dbReference type="RefSeq" id="WP_086033850.1">
    <property type="nucleotide sequence ID" value="NZ_MDSU01000018.1"/>
</dbReference>
<dbReference type="PRINTS" id="PR01249">
    <property type="entry name" value="RIBOSOMALL31"/>
</dbReference>
<organism evidence="9 10">
    <name type="scientific">Desulfurella amilsii</name>
    <dbReference type="NCBI Taxonomy" id="1562698"/>
    <lineage>
        <taxon>Bacteria</taxon>
        <taxon>Pseudomonadati</taxon>
        <taxon>Campylobacterota</taxon>
        <taxon>Desulfurellia</taxon>
        <taxon>Desulfurellales</taxon>
        <taxon>Desulfurellaceae</taxon>
        <taxon>Desulfurella</taxon>
    </lineage>
</organism>
<dbReference type="SUPFAM" id="SSF143800">
    <property type="entry name" value="L28p-like"/>
    <property type="match status" value="1"/>
</dbReference>
<dbReference type="AlphaFoldDB" id="A0A1X4XVN5"/>
<sequence length="66" mass="7658">MKKNFHPKYELTTIECACGNKVEVHSTIKNLKVQICNKCHPFFTGKEKIVDEGGRVDKFQKKYAKK</sequence>
<dbReference type="Gene3D" id="4.10.830.30">
    <property type="entry name" value="Ribosomal protein L31"/>
    <property type="match status" value="1"/>
</dbReference>
<proteinExistence type="inferred from homology"/>
<evidence type="ECO:0000256" key="6">
    <source>
        <dbReference type="ARBA" id="ARBA00023274"/>
    </source>
</evidence>
<dbReference type="OrthoDB" id="9803251at2"/>
<comment type="cofactor">
    <cofactor evidence="8">
        <name>Zn(2+)</name>
        <dbReference type="ChEBI" id="CHEBI:29105"/>
    </cofactor>
    <text evidence="8">Binds 1 zinc ion per subunit.</text>
</comment>
<evidence type="ECO:0000256" key="5">
    <source>
        <dbReference type="ARBA" id="ARBA00022980"/>
    </source>
</evidence>
<comment type="caution">
    <text evidence="9">The sequence shown here is derived from an EMBL/GenBank/DDBJ whole genome shotgun (WGS) entry which is preliminary data.</text>
</comment>
<feature type="binding site" evidence="8">
    <location>
        <position position="16"/>
    </location>
    <ligand>
        <name>Zn(2+)</name>
        <dbReference type="ChEBI" id="CHEBI:29105"/>
    </ligand>
</feature>
<dbReference type="PANTHER" id="PTHR33280">
    <property type="entry name" value="50S RIBOSOMAL PROTEIN L31, CHLOROPLASTIC"/>
    <property type="match status" value="1"/>
</dbReference>
<keyword evidence="8" id="KW-0862">Zinc</keyword>
<dbReference type="EMBL" id="MDSU01000018">
    <property type="protein sequence ID" value="OSS41606.1"/>
    <property type="molecule type" value="Genomic_DNA"/>
</dbReference>
<evidence type="ECO:0000256" key="8">
    <source>
        <dbReference type="HAMAP-Rule" id="MF_00501"/>
    </source>
</evidence>